<dbReference type="InterPro" id="IPR011659">
    <property type="entry name" value="WD40"/>
</dbReference>
<evidence type="ECO:0000313" key="5">
    <source>
        <dbReference type="Proteomes" id="UP000475214"/>
    </source>
</evidence>
<dbReference type="GO" id="GO:0006508">
    <property type="term" value="P:proteolysis"/>
    <property type="evidence" value="ECO:0007669"/>
    <property type="project" value="InterPro"/>
</dbReference>
<organism evidence="4 5">
    <name type="scientific">Phytoactinopolyspora halotolerans</name>
    <dbReference type="NCBI Taxonomy" id="1981512"/>
    <lineage>
        <taxon>Bacteria</taxon>
        <taxon>Bacillati</taxon>
        <taxon>Actinomycetota</taxon>
        <taxon>Actinomycetes</taxon>
        <taxon>Jiangellales</taxon>
        <taxon>Jiangellaceae</taxon>
        <taxon>Phytoactinopolyspora</taxon>
    </lineage>
</organism>
<comment type="caution">
    <text evidence="4">The sequence shown here is derived from an EMBL/GenBank/DDBJ whole genome shotgun (WGS) entry which is preliminary data.</text>
</comment>
<evidence type="ECO:0000256" key="1">
    <source>
        <dbReference type="ARBA" id="ARBA00022801"/>
    </source>
</evidence>
<evidence type="ECO:0000259" key="3">
    <source>
        <dbReference type="Pfam" id="PF00326"/>
    </source>
</evidence>
<protein>
    <submittedName>
        <fullName evidence="4">S9 family peptidase</fullName>
    </submittedName>
</protein>
<dbReference type="EMBL" id="JAAGOA010000033">
    <property type="protein sequence ID" value="NEE04367.1"/>
    <property type="molecule type" value="Genomic_DNA"/>
</dbReference>
<dbReference type="PANTHER" id="PTHR42776">
    <property type="entry name" value="SERINE PEPTIDASE S9 FAMILY MEMBER"/>
    <property type="match status" value="1"/>
</dbReference>
<sequence length="719" mass="78903">MGARPIQTEDLLRAVTIAESSNGSPEVAISPDGRRVVFRRREGFPAENRYRVDLWTVDIAVGKARALTSHEFSVHPHAVLGPCWSPDSTCVAYVLPGAPARRIRLLHVDGGQQDFAIGSGAVVTGVGSSVLRWSPDGRLIAFVRGADEGNVPSHPLLAPEGSYLDDDVRHGIEIDLARGSTLGWQVPPPVQSLCVLDVQTGRVSQLGPRTLNVTGFDWSPDGRRLVVAGSTQHTGPAADSRSDLMIVDVASGELEPCLDQPGADEHPVWSPDGEWIAFVSHRGEHTWTVGGVPAVIRPDGSALTYPARGFEERLFDAGNIFWSADSSAMFVEYPYRLGRHLFRVPLREGDPVQVTPPGDHWHSSFSASSTGRVAFVRESPVDPQEVCVADLDSTSPRPVTRLNGHLADRIRPSVRHLSWRSADDRFDIHGLLMLPPDHADGRRYPLLVELVGGPTMVPAAFGSYAFPVLAMAARGYAVLVPNTRGRPGFGETFGRAIAAGDAEFAEPWRDAMGGVDLVIQQGWADPQRMGVMGHSYGALLLAYGLTRSDRFQAAAFHEGAVDTLRTMAFQWDSPDNIARCRENTGRGSPFEPAERDAILAESPLHHVHRIHTPVLIESGELSPAAMEAAIFANALHDRGVPMEYVVYPRTGHVTDEVALIADDYRRDVTWFDYWLRDVPLTDRVKQQRYDEWKRSMRARAAAQALDEPVHTTTRKDPRR</sequence>
<dbReference type="Gene3D" id="2.120.10.30">
    <property type="entry name" value="TolB, C-terminal domain"/>
    <property type="match status" value="2"/>
</dbReference>
<evidence type="ECO:0000256" key="2">
    <source>
        <dbReference type="ARBA" id="ARBA00022825"/>
    </source>
</evidence>
<keyword evidence="2" id="KW-0645">Protease</keyword>
<evidence type="ECO:0000313" key="4">
    <source>
        <dbReference type="EMBL" id="NEE04367.1"/>
    </source>
</evidence>
<keyword evidence="1" id="KW-0378">Hydrolase</keyword>
<name>A0A6L9SGU7_9ACTN</name>
<keyword evidence="2" id="KW-0720">Serine protease</keyword>
<dbReference type="Pfam" id="PF00326">
    <property type="entry name" value="Peptidase_S9"/>
    <property type="match status" value="1"/>
</dbReference>
<dbReference type="InterPro" id="IPR001375">
    <property type="entry name" value="Peptidase_S9_cat"/>
</dbReference>
<dbReference type="AlphaFoldDB" id="A0A6L9SGU7"/>
<dbReference type="RefSeq" id="WP_163744836.1">
    <property type="nucleotide sequence ID" value="NZ_JAAGOA010000033.1"/>
</dbReference>
<keyword evidence="5" id="KW-1185">Reference proteome</keyword>
<dbReference type="SUPFAM" id="SSF82171">
    <property type="entry name" value="DPP6 N-terminal domain-like"/>
    <property type="match status" value="1"/>
</dbReference>
<proteinExistence type="predicted"/>
<reference evidence="4 5" key="1">
    <citation type="submission" date="2020-02" db="EMBL/GenBank/DDBJ databases">
        <authorList>
            <person name="Li X.-J."/>
            <person name="Han X.-M."/>
        </authorList>
    </citation>
    <scope>NUCLEOTIDE SEQUENCE [LARGE SCALE GENOMIC DNA]</scope>
    <source>
        <strain evidence="4 5">CCTCC AB 2017055</strain>
    </source>
</reference>
<dbReference type="InterPro" id="IPR029058">
    <property type="entry name" value="AB_hydrolase_fold"/>
</dbReference>
<dbReference type="Proteomes" id="UP000475214">
    <property type="component" value="Unassembled WGS sequence"/>
</dbReference>
<dbReference type="Gene3D" id="3.40.50.1820">
    <property type="entry name" value="alpha/beta hydrolase"/>
    <property type="match status" value="1"/>
</dbReference>
<feature type="domain" description="Peptidase S9 prolyl oligopeptidase catalytic" evidence="3">
    <location>
        <begin position="470"/>
        <end position="676"/>
    </location>
</feature>
<accession>A0A6L9SGU7</accession>
<dbReference type="InterPro" id="IPR011042">
    <property type="entry name" value="6-blade_b-propeller_TolB-like"/>
</dbReference>
<dbReference type="GO" id="GO:0004252">
    <property type="term" value="F:serine-type endopeptidase activity"/>
    <property type="evidence" value="ECO:0007669"/>
    <property type="project" value="TreeGrafter"/>
</dbReference>
<dbReference type="PANTHER" id="PTHR42776:SF27">
    <property type="entry name" value="DIPEPTIDYL PEPTIDASE FAMILY MEMBER 6"/>
    <property type="match status" value="1"/>
</dbReference>
<gene>
    <name evidence="4" type="ORF">G1H10_29770</name>
</gene>
<dbReference type="Pfam" id="PF07676">
    <property type="entry name" value="PD40"/>
    <property type="match status" value="2"/>
</dbReference>
<dbReference type="SUPFAM" id="SSF53474">
    <property type="entry name" value="alpha/beta-Hydrolases"/>
    <property type="match status" value="1"/>
</dbReference>